<feature type="region of interest" description="Disordered" evidence="4">
    <location>
        <begin position="1019"/>
        <end position="1257"/>
    </location>
</feature>
<dbReference type="GO" id="GO:0006338">
    <property type="term" value="P:chromatin remodeling"/>
    <property type="evidence" value="ECO:0007669"/>
    <property type="project" value="InterPro"/>
</dbReference>
<dbReference type="GO" id="GO:0003677">
    <property type="term" value="F:DNA binding"/>
    <property type="evidence" value="ECO:0007669"/>
    <property type="project" value="InterPro"/>
</dbReference>
<accession>A0A3M6TXK2</accession>
<evidence type="ECO:0000313" key="7">
    <source>
        <dbReference type="Proteomes" id="UP000275408"/>
    </source>
</evidence>
<feature type="compositionally biased region" description="Low complexity" evidence="4">
    <location>
        <begin position="312"/>
        <end position="322"/>
    </location>
</feature>
<feature type="region of interest" description="Disordered" evidence="4">
    <location>
        <begin position="428"/>
        <end position="628"/>
    </location>
</feature>
<evidence type="ECO:0000256" key="4">
    <source>
        <dbReference type="SAM" id="MobiDB-lite"/>
    </source>
</evidence>
<protein>
    <recommendedName>
        <fullName evidence="5">ARID domain-containing protein</fullName>
    </recommendedName>
</protein>
<dbReference type="OMA" id="CTTSSWQ"/>
<feature type="compositionally biased region" description="Polar residues" evidence="4">
    <location>
        <begin position="215"/>
        <end position="233"/>
    </location>
</feature>
<dbReference type="SUPFAM" id="SSF46774">
    <property type="entry name" value="ARID-like"/>
    <property type="match status" value="1"/>
</dbReference>
<organism evidence="6 7">
    <name type="scientific">Pocillopora damicornis</name>
    <name type="common">Cauliflower coral</name>
    <name type="synonym">Millepora damicornis</name>
    <dbReference type="NCBI Taxonomy" id="46731"/>
    <lineage>
        <taxon>Eukaryota</taxon>
        <taxon>Metazoa</taxon>
        <taxon>Cnidaria</taxon>
        <taxon>Anthozoa</taxon>
        <taxon>Hexacorallia</taxon>
        <taxon>Scleractinia</taxon>
        <taxon>Astrocoeniina</taxon>
        <taxon>Pocilloporidae</taxon>
        <taxon>Pocillopora</taxon>
    </lineage>
</organism>
<comment type="subcellular location">
    <subcellularLocation>
        <location evidence="1">Nucleus</location>
    </subcellularLocation>
</comment>
<evidence type="ECO:0000256" key="3">
    <source>
        <dbReference type="ARBA" id="ARBA00023242"/>
    </source>
</evidence>
<feature type="compositionally biased region" description="Low complexity" evidence="4">
    <location>
        <begin position="818"/>
        <end position="835"/>
    </location>
</feature>
<dbReference type="Gene3D" id="1.10.150.60">
    <property type="entry name" value="ARID DNA-binding domain"/>
    <property type="match status" value="1"/>
</dbReference>
<dbReference type="Proteomes" id="UP000275408">
    <property type="component" value="Unassembled WGS sequence"/>
</dbReference>
<feature type="compositionally biased region" description="Polar residues" evidence="4">
    <location>
        <begin position="240"/>
        <end position="274"/>
    </location>
</feature>
<feature type="compositionally biased region" description="Low complexity" evidence="4">
    <location>
        <begin position="329"/>
        <end position="370"/>
    </location>
</feature>
<feature type="compositionally biased region" description="Polar residues" evidence="4">
    <location>
        <begin position="768"/>
        <end position="802"/>
    </location>
</feature>
<keyword evidence="3" id="KW-0539">Nucleus</keyword>
<feature type="region of interest" description="Disordered" evidence="4">
    <location>
        <begin position="1"/>
        <end position="42"/>
    </location>
</feature>
<feature type="compositionally biased region" description="Polar residues" evidence="4">
    <location>
        <begin position="84"/>
        <end position="125"/>
    </location>
</feature>
<dbReference type="GO" id="GO:0005654">
    <property type="term" value="C:nucleoplasm"/>
    <property type="evidence" value="ECO:0007669"/>
    <property type="project" value="TreeGrafter"/>
</dbReference>
<keyword evidence="7" id="KW-1185">Reference proteome</keyword>
<feature type="compositionally biased region" description="Low complexity" evidence="4">
    <location>
        <begin position="752"/>
        <end position="767"/>
    </location>
</feature>
<feature type="region of interest" description="Disordered" evidence="4">
    <location>
        <begin position="1563"/>
        <end position="1583"/>
    </location>
</feature>
<sequence>MAQTVRVHASNRGTSDSRLQHPNKVPTSNTEHANHHFKFPSTGGDFFPETRYRENGSASALVSQNQDILEELHDYIQGTEDPTDNNNKANSLPNKMATSNSSGTNQPTANANGFQMSMNSSSGLPNKSGPLGLGMPASVHLNNQLSSILDPGSTSASPAVPSRNLSESNPNPANMKLLASNQPNLSPQTRYNEFNSRQEMLLRDYREVPIAPRAPNSTEQYGSQQRFMSAQSENQHKRGLNSQSTSAYHPNYYSQESSAPQAGQRAPNSQPDERNMITNQHFQWPNRLQTTNHCSSNLPTNTSPGPPMSRAQLQQQGLPQQQSPYMIMGGSQQQQQPQQQHQPQSQQAGPQQSYASYMMQQQQQGGMKAGALPQSQQYYGNMPLGRQVVSQASLSGQPQHMANQMQTPPQDYSSFQQQQMQHRFPQPQFQQQMSYMAQQQQRQLQQQHQPSYPQPPTGIPRMPSSHPQPILPKPASGDMFGSSAGMRYSSSNVGDNLPGPDFPSSRMTDQQQHGIPSASQSYGNTPMGRMGSSSEMLAKYGSSQGAYQRNNPQSFPVSLHSRHTPSPNITLGSPMRVVADGTSPSVGMPNFGTDSPTSTGSLPTYPRSKMPPPFGMAGTAMSGSGVSGNSLPPASVGGSTAGSAVGGTAAAAAAAAVLEAANSGPRYPGAAQGPGPPFVSPQEMMLSSKGSENMPASGMSPMQLGSMMGANVQTGRVPSPTLNELPTAEDVEAMIESMRAEEAGLPTDNDNQQQPPSQGSAPPSVASLPTTVASSPSQPQGTPVNGPNSNTDSRELTGSTMDLTPAIEKGDSPPSAPSSPLSNFSGLSPGVSPSGVSITSSFGNAEIDLDEINPSLPNNSISMSSYQFPSSRQNQQQYEKFSKLYELSDEPERKEFLNKYQAFMNSQGTQIAQVPVVMRQPLDLFKFYTVVQERGGLQEVVKRKLWQEVLEAMNLPTDNPNVVNHLRNQYSRYLLSYEMKFSKSNSIDDIKINLLEGSGIPPPNATVTCSEAIIPTSSLTQTSRAPDSTPIHGTYSSMTNDSVPNLPPSYSGKDGYPEPSYDTNKMYPEFRENSGSFPMNPPTPSSPFGMPQYPYGGERRSSLSNHPQSGGLPPYMMSQRNMYQGPSSLSQFYQQSNSQAGHSGTNYQHAQYQQRSSPSLMGSLASPHSMVPNASSQDKVHSLWGSQYSPSAEPEHMVDYPPGAHNRLTRSSSGPQSQYSPAPPYGSYPGRQNQYSATPPYRPSPSPSPSSRQPMAQAPPLQALPKMKFPVQQTAHPPSQQQSHQQQSHTSSIKREMPFPNDCVEATRPVFTKKRKLTSRDLGPVEAWRVMMSLKSGLLSEATWALDTLNILLYDDNTVLYFMLSQLPGLLDNLIDHFRRYLIDIFDTFVESEISVGSVVLQIARKEENEEKIEKLNRAAKNSFTALLVASTFDIPNDGFQSGSGDWLMGGGDTTRHIQTHLGFKTRPEYSTKVIHCREETECSEDVILSETDENCEGEVKVENENTNQTESDDEKSLAECKDDNCCANEMKCDGNFSKLKTELPSPVVEEGKSKADIVVKKEKEPSQEELKTQENDKFNRESEVEQFTARLKKELDLDLDSDEEDTESDAYIRSVVSKINVKQDAVVEEQSCGKEDAPLCLRTESQDAVSRRCLCVSNILRGLSFVPGNDAEMSRHAGLLLIVGRLLLLHHKHSKRVPYRHSYLQDEIEVECPSDDRHDWWWYCLEGLRENALVITANVAGQLDLSLYPEAISLPLLDGLLHWFICPSAAAQDPMPTATPGTSLSPRQLVLEALAKMSILESNVDIILSTPPLTRVDELYTMLVRLVGERDNPVTRELALVLLSNLAQGENSFVGFGDSKACISMLLEFIEDAASSMSAYSSGSALAQAGFHSESFCGTSVDMLRRAASTLVCLARIRSNRALFLPFQQRILRLSVLRVLDSTITNHLAEILFYLSR</sequence>
<dbReference type="PROSITE" id="PS51011">
    <property type="entry name" value="ARID"/>
    <property type="match status" value="1"/>
</dbReference>
<feature type="compositionally biased region" description="Polar residues" evidence="4">
    <location>
        <begin position="140"/>
        <end position="172"/>
    </location>
</feature>
<comment type="caution">
    <text evidence="6">The sequence shown here is derived from an EMBL/GenBank/DDBJ whole genome shotgun (WGS) entry which is preliminary data.</text>
</comment>
<feature type="compositionally biased region" description="Polar residues" evidence="4">
    <location>
        <begin position="179"/>
        <end position="190"/>
    </location>
</feature>
<feature type="compositionally biased region" description="Polar residues" evidence="4">
    <location>
        <begin position="855"/>
        <end position="869"/>
    </location>
</feature>
<feature type="region of interest" description="Disordered" evidence="4">
    <location>
        <begin position="849"/>
        <end position="869"/>
    </location>
</feature>
<dbReference type="PANTHER" id="PTHR12656">
    <property type="entry name" value="BRG-1 ASSOCIATED FACTOR 250 BAF250"/>
    <property type="match status" value="1"/>
</dbReference>
<gene>
    <name evidence="6" type="ORF">pdam_00002075</name>
</gene>
<feature type="domain" description="ARID" evidence="5">
    <location>
        <begin position="890"/>
        <end position="982"/>
    </location>
</feature>
<dbReference type="STRING" id="46731.A0A3M6TXK2"/>
<dbReference type="PANTHER" id="PTHR12656:SF5">
    <property type="entry name" value="TRITHORAX GROUP PROTEIN OSA"/>
    <property type="match status" value="1"/>
</dbReference>
<dbReference type="InterPro" id="IPR033388">
    <property type="entry name" value="BAF250_C"/>
</dbReference>
<dbReference type="InterPro" id="IPR036431">
    <property type="entry name" value="ARID_dom_sf"/>
</dbReference>
<dbReference type="GO" id="GO:0016514">
    <property type="term" value="C:SWI/SNF complex"/>
    <property type="evidence" value="ECO:0007669"/>
    <property type="project" value="InterPro"/>
</dbReference>
<evidence type="ECO:0000256" key="1">
    <source>
        <dbReference type="ARBA" id="ARBA00004123"/>
    </source>
</evidence>
<dbReference type="GO" id="GO:0071565">
    <property type="term" value="C:nBAF complex"/>
    <property type="evidence" value="ECO:0007669"/>
    <property type="project" value="TreeGrafter"/>
</dbReference>
<dbReference type="GO" id="GO:0035060">
    <property type="term" value="C:brahma complex"/>
    <property type="evidence" value="ECO:0007669"/>
    <property type="project" value="InterPro"/>
</dbReference>
<dbReference type="OrthoDB" id="8709537at2759"/>
<feature type="region of interest" description="Disordered" evidence="4">
    <location>
        <begin position="1271"/>
        <end position="1297"/>
    </location>
</feature>
<feature type="compositionally biased region" description="Low complexity" evidence="4">
    <location>
        <begin position="1227"/>
        <end position="1239"/>
    </location>
</feature>
<reference evidence="6 7" key="1">
    <citation type="journal article" date="2018" name="Sci. Rep.">
        <title>Comparative analysis of the Pocillopora damicornis genome highlights role of immune system in coral evolution.</title>
        <authorList>
            <person name="Cunning R."/>
            <person name="Bay R.A."/>
            <person name="Gillette P."/>
            <person name="Baker A.C."/>
            <person name="Traylor-Knowles N."/>
        </authorList>
    </citation>
    <scope>NUCLEOTIDE SEQUENCE [LARGE SCALE GENOMIC DNA]</scope>
    <source>
        <strain evidence="6">RSMAS</strain>
        <tissue evidence="6">Whole animal</tissue>
    </source>
</reference>
<feature type="compositionally biased region" description="Low complexity" evidence="4">
    <location>
        <begin position="1272"/>
        <end position="1291"/>
    </location>
</feature>
<feature type="region of interest" description="Disordered" evidence="4">
    <location>
        <begin position="211"/>
        <end position="274"/>
    </location>
</feature>
<dbReference type="Pfam" id="PF12031">
    <property type="entry name" value="BAF250_C"/>
    <property type="match status" value="1"/>
</dbReference>
<feature type="compositionally biased region" description="Polar residues" evidence="4">
    <location>
        <begin position="289"/>
        <end position="303"/>
    </location>
</feature>
<name>A0A3M6TXK2_POCDA</name>
<evidence type="ECO:0000256" key="2">
    <source>
        <dbReference type="ARBA" id="ARBA00022553"/>
    </source>
</evidence>
<dbReference type="SMART" id="SM00501">
    <property type="entry name" value="BRIGHT"/>
    <property type="match status" value="1"/>
</dbReference>
<evidence type="ECO:0000313" key="6">
    <source>
        <dbReference type="EMBL" id="RMX46024.1"/>
    </source>
</evidence>
<keyword evidence="2" id="KW-0597">Phosphoprotein</keyword>
<dbReference type="Pfam" id="PF01388">
    <property type="entry name" value="ARID"/>
    <property type="match status" value="1"/>
</dbReference>
<dbReference type="SMART" id="SM01014">
    <property type="entry name" value="ARID"/>
    <property type="match status" value="1"/>
</dbReference>
<dbReference type="GO" id="GO:0031491">
    <property type="term" value="F:nucleosome binding"/>
    <property type="evidence" value="ECO:0007669"/>
    <property type="project" value="TreeGrafter"/>
</dbReference>
<proteinExistence type="predicted"/>
<feature type="region of interest" description="Disordered" evidence="4">
    <location>
        <begin position="289"/>
        <end position="370"/>
    </location>
</feature>
<feature type="compositionally biased region" description="Low complexity" evidence="4">
    <location>
        <begin position="1211"/>
        <end position="1220"/>
    </location>
</feature>
<dbReference type="InterPro" id="IPR021906">
    <property type="entry name" value="BAF250/Osa"/>
</dbReference>
<feature type="compositionally biased region" description="Low complexity" evidence="4">
    <location>
        <begin position="428"/>
        <end position="451"/>
    </location>
</feature>
<dbReference type="GO" id="GO:0006357">
    <property type="term" value="P:regulation of transcription by RNA polymerase II"/>
    <property type="evidence" value="ECO:0007669"/>
    <property type="project" value="TreeGrafter"/>
</dbReference>
<feature type="compositionally biased region" description="Polar residues" evidence="4">
    <location>
        <begin position="531"/>
        <end position="556"/>
    </location>
</feature>
<feature type="region of interest" description="Disordered" evidence="4">
    <location>
        <begin position="77"/>
        <end position="190"/>
    </location>
</feature>
<feature type="compositionally biased region" description="Polar residues" evidence="4">
    <location>
        <begin position="592"/>
        <end position="602"/>
    </location>
</feature>
<dbReference type="EMBL" id="RCHS01002737">
    <property type="protein sequence ID" value="RMX46024.1"/>
    <property type="molecule type" value="Genomic_DNA"/>
</dbReference>
<feature type="compositionally biased region" description="Polar residues" evidence="4">
    <location>
        <begin position="505"/>
        <end position="524"/>
    </location>
</feature>
<feature type="region of interest" description="Disordered" evidence="4">
    <location>
        <begin position="745"/>
        <end position="835"/>
    </location>
</feature>
<dbReference type="GO" id="GO:0045893">
    <property type="term" value="P:positive regulation of DNA-templated transcription"/>
    <property type="evidence" value="ECO:0007669"/>
    <property type="project" value="TreeGrafter"/>
</dbReference>
<feature type="compositionally biased region" description="Polar residues" evidence="4">
    <location>
        <begin position="1118"/>
        <end position="1160"/>
    </location>
</feature>
<dbReference type="InterPro" id="IPR001606">
    <property type="entry name" value="ARID_dom"/>
</dbReference>
<evidence type="ECO:0000259" key="5">
    <source>
        <dbReference type="PROSITE" id="PS51011"/>
    </source>
</evidence>
<feature type="compositionally biased region" description="Polar residues" evidence="4">
    <location>
        <begin position="1034"/>
        <end position="1043"/>
    </location>
</feature>